<protein>
    <submittedName>
        <fullName evidence="2">Cytosolic protein</fullName>
    </submittedName>
</protein>
<proteinExistence type="predicted"/>
<gene>
    <name evidence="2" type="ORF">GbCGDNIH3_1591</name>
</gene>
<sequence>MSHQALSSPLPSPLTPPESDLRGLPFMPLDVERLADSDMVALSSGDEFKAALLLILKSWTQRPAGSLPDDDRVLARLSGAGNRWPRLRTMALHGWQRCADGRLYHAVVAEKACQAWAMRLAQRSRARARWEKHASPALPPDMQAQMQGTGIETERKKNHSLPHQVDPYQRGPEGCRLPPDWQPGEEEQRFATSLGLRVEEVLPRFRDYWQARSGAAGLRRDWPATWRIWCRGDAERSASSSSHTTSHNPSHNPSHRGRGKRAISRQDALLREHAAWQPGHAACTTGEEA</sequence>
<name>A0AAN0VG42_9PROT</name>
<dbReference type="EMBL" id="CP003181">
    <property type="protein sequence ID" value="AHJ63478.1"/>
    <property type="molecule type" value="Genomic_DNA"/>
</dbReference>
<dbReference type="Proteomes" id="UP000019438">
    <property type="component" value="Chromosome"/>
</dbReference>
<evidence type="ECO:0000256" key="1">
    <source>
        <dbReference type="SAM" id="MobiDB-lite"/>
    </source>
</evidence>
<evidence type="ECO:0000313" key="2">
    <source>
        <dbReference type="EMBL" id="AHJ63478.1"/>
    </source>
</evidence>
<organism evidence="2 3">
    <name type="scientific">Granulibacter bethesdensis</name>
    <dbReference type="NCBI Taxonomy" id="364410"/>
    <lineage>
        <taxon>Bacteria</taxon>
        <taxon>Pseudomonadati</taxon>
        <taxon>Pseudomonadota</taxon>
        <taxon>Alphaproteobacteria</taxon>
        <taxon>Acetobacterales</taxon>
        <taxon>Acetobacteraceae</taxon>
        <taxon>Granulibacter</taxon>
    </lineage>
</organism>
<dbReference type="Pfam" id="PF07120">
    <property type="entry name" value="DUF1376"/>
    <property type="match status" value="1"/>
</dbReference>
<feature type="compositionally biased region" description="Basic residues" evidence="1">
    <location>
        <begin position="253"/>
        <end position="263"/>
    </location>
</feature>
<reference evidence="3" key="1">
    <citation type="submission" date="2012-06" db="EMBL/GenBank/DDBJ databases">
        <title>Genome analysis of multiple Granulibacter bethesdensis isolates demonstrates substantial genome diversity.</title>
        <authorList>
            <person name="Greenberg D.E."/>
            <person name="Porcella S.F."/>
            <person name="Zarember K."/>
            <person name="Zelazny A.M."/>
            <person name="Bruno D."/>
            <person name="Martens C."/>
            <person name="Barbian K.D."/>
            <person name="Jaske E."/>
            <person name="Holland S.M."/>
        </authorList>
    </citation>
    <scope>NUCLEOTIDE SEQUENCE [LARGE SCALE GENOMIC DNA]</scope>
    <source>
        <strain evidence="3">CGDNIH3</strain>
    </source>
</reference>
<feature type="region of interest" description="Disordered" evidence="1">
    <location>
        <begin position="237"/>
        <end position="267"/>
    </location>
</feature>
<feature type="compositionally biased region" description="Low complexity" evidence="1">
    <location>
        <begin position="239"/>
        <end position="252"/>
    </location>
</feature>
<feature type="region of interest" description="Disordered" evidence="1">
    <location>
        <begin position="138"/>
        <end position="188"/>
    </location>
</feature>
<dbReference type="RefSeq" id="WP_025287000.1">
    <property type="nucleotide sequence ID" value="NZ_CP003181.2"/>
</dbReference>
<dbReference type="AlphaFoldDB" id="A0AAN0VG42"/>
<feature type="region of interest" description="Disordered" evidence="1">
    <location>
        <begin position="1"/>
        <end position="21"/>
    </location>
</feature>
<accession>A0AAN0VG42</accession>
<evidence type="ECO:0000313" key="3">
    <source>
        <dbReference type="Proteomes" id="UP000019438"/>
    </source>
</evidence>
<dbReference type="KEGG" id="gbc:GbCGDNIH3_1591"/>
<dbReference type="InterPro" id="IPR010781">
    <property type="entry name" value="DUF1376"/>
</dbReference>